<dbReference type="CDD" id="cd12107">
    <property type="entry name" value="Hemerythrin"/>
    <property type="match status" value="1"/>
</dbReference>
<comment type="caution">
    <text evidence="10">The sequence shown here is derived from an EMBL/GenBank/DDBJ whole genome shotgun (WGS) entry which is preliminary data.</text>
</comment>
<reference evidence="10 11" key="1">
    <citation type="journal article" date="2016" name="BMC Genomics">
        <title>Combined genomic and structural analyses of a cultured magnetotactic bacterium reveals its niche adaptation to a dynamic environment.</title>
        <authorList>
            <person name="Araujo A.C."/>
            <person name="Morillo V."/>
            <person name="Cypriano J."/>
            <person name="Teixeira L.C."/>
            <person name="Leao P."/>
            <person name="Lyra S."/>
            <person name="Almeida L.G."/>
            <person name="Bazylinski D.A."/>
            <person name="Vasconcellos A.T."/>
            <person name="Abreu F."/>
            <person name="Lins U."/>
        </authorList>
    </citation>
    <scope>NUCLEOTIDE SEQUENCE [LARGE SCALE GENOMIC DNA]</scope>
    <source>
        <strain evidence="10 11">IT-1</strain>
    </source>
</reference>
<keyword evidence="2" id="KW-0479">Metal-binding</keyword>
<evidence type="ECO:0000256" key="5">
    <source>
        <dbReference type="ARBA" id="ARBA00029447"/>
    </source>
</evidence>
<evidence type="ECO:0000256" key="4">
    <source>
        <dbReference type="ARBA" id="ARBA00023224"/>
    </source>
</evidence>
<accession>A0A1Y2JZ12</accession>
<dbReference type="CDD" id="cd06225">
    <property type="entry name" value="HAMP"/>
    <property type="match status" value="1"/>
</dbReference>
<organism evidence="10 11">
    <name type="scientific">Magnetofaba australis IT-1</name>
    <dbReference type="NCBI Taxonomy" id="1434232"/>
    <lineage>
        <taxon>Bacteria</taxon>
        <taxon>Pseudomonadati</taxon>
        <taxon>Pseudomonadota</taxon>
        <taxon>Magnetococcia</taxon>
        <taxon>Magnetococcales</taxon>
        <taxon>Magnetococcaceae</taxon>
        <taxon>Magnetofaba</taxon>
    </lineage>
</organism>
<dbReference type="PROSITE" id="PS50111">
    <property type="entry name" value="CHEMOTAXIS_TRANSDUC_2"/>
    <property type="match status" value="1"/>
</dbReference>
<comment type="similarity">
    <text evidence="1">Belongs to the hemerythrin family.</text>
</comment>
<dbReference type="InterPro" id="IPR003660">
    <property type="entry name" value="HAMP_dom"/>
</dbReference>
<dbReference type="GO" id="GO:0007165">
    <property type="term" value="P:signal transduction"/>
    <property type="evidence" value="ECO:0007669"/>
    <property type="project" value="UniProtKB-KW"/>
</dbReference>
<keyword evidence="11" id="KW-1185">Reference proteome</keyword>
<evidence type="ECO:0000256" key="6">
    <source>
        <dbReference type="PROSITE-ProRule" id="PRU00284"/>
    </source>
</evidence>
<dbReference type="Gene3D" id="1.20.120.30">
    <property type="entry name" value="Aspartate receptor, ligand-binding domain"/>
    <property type="match status" value="1"/>
</dbReference>
<dbReference type="EMBL" id="LVJN01000021">
    <property type="protein sequence ID" value="OSM00138.1"/>
    <property type="molecule type" value="Genomic_DNA"/>
</dbReference>
<dbReference type="InterPro" id="IPR035938">
    <property type="entry name" value="Hemerythrin-like_sf"/>
</dbReference>
<dbReference type="SUPFAM" id="SSF47188">
    <property type="entry name" value="Hemerythrin-like"/>
    <property type="match status" value="1"/>
</dbReference>
<dbReference type="Gene3D" id="6.10.340.10">
    <property type="match status" value="1"/>
</dbReference>
<dbReference type="InterPro" id="IPR012312">
    <property type="entry name" value="Hemerythrin-like"/>
</dbReference>
<feature type="transmembrane region" description="Helical" evidence="7">
    <location>
        <begin position="194"/>
        <end position="213"/>
    </location>
</feature>
<keyword evidence="7" id="KW-0812">Transmembrane</keyword>
<name>A0A1Y2JZ12_9PROT</name>
<dbReference type="Proteomes" id="UP000194003">
    <property type="component" value="Unassembled WGS sequence"/>
</dbReference>
<dbReference type="InterPro" id="IPR004089">
    <property type="entry name" value="MCPsignal_dom"/>
</dbReference>
<proteinExistence type="inferred from homology"/>
<dbReference type="InterPro" id="IPR012827">
    <property type="entry name" value="Hemerythrin_metal-bd"/>
</dbReference>
<dbReference type="Pfam" id="PF01814">
    <property type="entry name" value="Hemerythrin"/>
    <property type="match status" value="1"/>
</dbReference>
<evidence type="ECO:0000259" key="8">
    <source>
        <dbReference type="PROSITE" id="PS50111"/>
    </source>
</evidence>
<evidence type="ECO:0000259" key="9">
    <source>
        <dbReference type="PROSITE" id="PS50885"/>
    </source>
</evidence>
<dbReference type="SUPFAM" id="SSF158472">
    <property type="entry name" value="HAMP domain-like"/>
    <property type="match status" value="1"/>
</dbReference>
<keyword evidence="7" id="KW-1133">Transmembrane helix</keyword>
<dbReference type="SMART" id="SM00304">
    <property type="entry name" value="HAMP"/>
    <property type="match status" value="1"/>
</dbReference>
<keyword evidence="3" id="KW-0408">Iron</keyword>
<keyword evidence="4 6" id="KW-0807">Transducer</keyword>
<evidence type="ECO:0000256" key="7">
    <source>
        <dbReference type="SAM" id="Phobius"/>
    </source>
</evidence>
<dbReference type="PANTHER" id="PTHR32089:SF112">
    <property type="entry name" value="LYSOZYME-LIKE PROTEIN-RELATED"/>
    <property type="match status" value="1"/>
</dbReference>
<gene>
    <name evidence="10" type="ORF">MAIT1_00572</name>
</gene>
<evidence type="ECO:0000313" key="10">
    <source>
        <dbReference type="EMBL" id="OSM00138.1"/>
    </source>
</evidence>
<evidence type="ECO:0000256" key="2">
    <source>
        <dbReference type="ARBA" id="ARBA00022723"/>
    </source>
</evidence>
<dbReference type="AlphaFoldDB" id="A0A1Y2JZ12"/>
<dbReference type="Pfam" id="PF00672">
    <property type="entry name" value="HAMP"/>
    <property type="match status" value="1"/>
</dbReference>
<dbReference type="NCBIfam" id="TIGR02481">
    <property type="entry name" value="hemeryth_dom"/>
    <property type="match status" value="1"/>
</dbReference>
<dbReference type="STRING" id="1434232.MAIT1_00572"/>
<dbReference type="SUPFAM" id="SSF58104">
    <property type="entry name" value="Methyl-accepting chemotaxis protein (MCP) signaling domain"/>
    <property type="match status" value="1"/>
</dbReference>
<dbReference type="PANTHER" id="PTHR32089">
    <property type="entry name" value="METHYL-ACCEPTING CHEMOTAXIS PROTEIN MCPB"/>
    <property type="match status" value="1"/>
</dbReference>
<dbReference type="NCBIfam" id="NF033749">
    <property type="entry name" value="bact_hemeryth"/>
    <property type="match status" value="1"/>
</dbReference>
<protein>
    <submittedName>
        <fullName evidence="10">Putative methyl-accepting chemotaxis sensory transducer</fullName>
    </submittedName>
</protein>
<dbReference type="PROSITE" id="PS50885">
    <property type="entry name" value="HAMP"/>
    <property type="match status" value="1"/>
</dbReference>
<feature type="domain" description="HAMP" evidence="9">
    <location>
        <begin position="215"/>
        <end position="268"/>
    </location>
</feature>
<dbReference type="SMART" id="SM00283">
    <property type="entry name" value="MA"/>
    <property type="match status" value="1"/>
</dbReference>
<dbReference type="Gene3D" id="1.10.287.950">
    <property type="entry name" value="Methyl-accepting chemotaxis protein"/>
    <property type="match status" value="1"/>
</dbReference>
<evidence type="ECO:0000313" key="11">
    <source>
        <dbReference type="Proteomes" id="UP000194003"/>
    </source>
</evidence>
<sequence>MTGMPNLQMAHKILLGFLAPALILVIMGVWSHFVSSGVAEKTHTVRDVSFRLALLAAETKTNVVQVQQWLTDISATRGAEGFDDGYGEAENYAKLTLKNLDEFKHTFGQMGKNAQIAEVEKIRLAFLPWYEAGKAMAQAYIDGGPAEGNVQMGSFDEQAERLQAVLEPFLAAQMKSADGLLTEVADDVDSFNHVLISISIFAVILVVILALFISRRLSQPINIIVDIIKSMADGDLTTRSHLADRADEIGNMSYNVNRLAENLAGNIRTINLQAANISAFVGEIVTLRTGLGENNRSLTAIAAQVYDENQTLTGQITEIRGNVSQAVQNLDELFAAFQDVSAGVSTIAGGAEEANANVSAMAQSAQNMLGDVGDVNTRMGQMNGAAQLVSSSAREVQQSLQGVRQRCQAAAAESQQANGLARSAADVMTRLSDSAREIDKVVEIINDIAEQTNMLALNASIEAAGAGEAGKGFAVVANEVKGLASQTAEATRTIWRQIDEIRSLVGSAEENTREIRGAVGRIASANEEINQAVDEQGHATDEIVSSSTSLTSSSEQVLGSMVSLQSAAEEVARAADEAAKGAHEIATSTERIAASNTQMESKAKEAVDATNAIQRVVEETNQVAERVRGRVEETQSVVTAMRGSVQMFNALSLVATEVSDALYAAQSRIDVGKEPYDVRKIKSTVLAMMAQVNKAVTLMNPAMASRVADPNCCSLAKWLTEEAPEEMRALPLFQKMLETAGQFRKTAAEIVQMIHSGDQAAIESAMRFFQELRSTFFDQLDQLYIGRTQDKHALAPAMRWRDSLSVGVAQMDVDHKQLVEIINELHATLEHKLGQSVIRELLEKLVNYTATHFKREERLMEEHNYPQLDSQKASHVKFIAYVQEQLGVLDKGGVDESQLLHLFKFLQDWLVKHIQHEDMEYKPFFADLGVN</sequence>
<comment type="similarity">
    <text evidence="5">Belongs to the methyl-accepting chemotaxis (MCP) protein family.</text>
</comment>
<dbReference type="Gene3D" id="1.20.120.50">
    <property type="entry name" value="Hemerythrin-like"/>
    <property type="match status" value="1"/>
</dbReference>
<evidence type="ECO:0000256" key="3">
    <source>
        <dbReference type="ARBA" id="ARBA00023004"/>
    </source>
</evidence>
<keyword evidence="7" id="KW-0472">Membrane</keyword>
<evidence type="ECO:0000256" key="1">
    <source>
        <dbReference type="ARBA" id="ARBA00010587"/>
    </source>
</evidence>
<dbReference type="GO" id="GO:0046872">
    <property type="term" value="F:metal ion binding"/>
    <property type="evidence" value="ECO:0007669"/>
    <property type="project" value="UniProtKB-KW"/>
</dbReference>
<dbReference type="Pfam" id="PF00015">
    <property type="entry name" value="MCPsignal"/>
    <property type="match status" value="1"/>
</dbReference>
<feature type="domain" description="Methyl-accepting transducer" evidence="8">
    <location>
        <begin position="343"/>
        <end position="593"/>
    </location>
</feature>
<dbReference type="GO" id="GO:0016020">
    <property type="term" value="C:membrane"/>
    <property type="evidence" value="ECO:0007669"/>
    <property type="project" value="InterPro"/>
</dbReference>